<sequence length="417" mass="45517">MNKWSGFYHLDQAQRIRRLQEDYKFDQNELALFQAYYDLVGEAQVENYIYQFGVPTGLLFNLKVNQKDWIVPMATEEPSVIAAANYGAKMISAGTGIKTIRQQRLMMGQIILTEIDDFGSLQKFIETNQIKILEIANDAHPSMLKRGGGAQIVKLTKLDAQTAEINILVDPKAAMGANLTNTMVEAVADYLRKVGYQVLMAILSNNAKYAVTDAQVRIPFEALVGKSDLDGSTIAKKIVQANKIEQISVNRAVTANKGIMNGIEAIVLASGNDTRNVNAALHAFAARDGQYKGLIQWKVQDDQLVGTTSMPILVGIVGGSIGIVPLVQLNHKIMKNPTVEELTDLIVSVGIAQHLAALRSLVTEGIQRGHMGLQAKSLAVQVGAVGLEVNLLADLIKQSSIKDSQQAVKLLKRIRGK</sequence>
<accession>A0A7H1MLZ3</accession>
<proteinExistence type="inferred from homology"/>
<dbReference type="GO" id="GO:0004420">
    <property type="term" value="F:hydroxymethylglutaryl-CoA reductase (NADPH) activity"/>
    <property type="evidence" value="ECO:0007669"/>
    <property type="project" value="InterPro"/>
</dbReference>
<dbReference type="PANTHER" id="PTHR10572:SF24">
    <property type="entry name" value="3-HYDROXY-3-METHYLGLUTARYL-COENZYME A REDUCTASE"/>
    <property type="match status" value="1"/>
</dbReference>
<dbReference type="InterPro" id="IPR002202">
    <property type="entry name" value="HMG_CoA_Rdtase"/>
</dbReference>
<dbReference type="Proteomes" id="UP000516446">
    <property type="component" value="Chromosome"/>
</dbReference>
<dbReference type="RefSeq" id="WP_104914592.1">
    <property type="nucleotide sequence ID" value="NZ_CP026847.1"/>
</dbReference>
<gene>
    <name evidence="4" type="ORF">FY536_03960</name>
</gene>
<dbReference type="InterPro" id="IPR009029">
    <property type="entry name" value="HMG_CoA_Rdtase_sub-bd_dom_sf"/>
</dbReference>
<dbReference type="GO" id="GO:0015936">
    <property type="term" value="P:coenzyme A metabolic process"/>
    <property type="evidence" value="ECO:0007669"/>
    <property type="project" value="InterPro"/>
</dbReference>
<dbReference type="EMBL" id="CP043431">
    <property type="protein sequence ID" value="QNT64479.1"/>
    <property type="molecule type" value="Genomic_DNA"/>
</dbReference>
<reference evidence="4 5" key="1">
    <citation type="submission" date="2019-08" db="EMBL/GenBank/DDBJ databases">
        <authorList>
            <person name="Chang H.C."/>
            <person name="Mun S.Y."/>
        </authorList>
    </citation>
    <scope>NUCLEOTIDE SEQUENCE [LARGE SCALE GENOMIC DNA]</scope>
    <source>
        <strain evidence="4 5">SK</strain>
    </source>
</reference>
<comment type="similarity">
    <text evidence="1 3">Belongs to the HMG-CoA reductase family.</text>
</comment>
<comment type="pathway">
    <text evidence="3">Metabolic intermediate metabolism; (R)-mevalonate degradation; (S)-3-hydroxy-3-methylglutaryl-CoA from (R)-mevalonate: step 1/1.</text>
</comment>
<dbReference type="PANTHER" id="PTHR10572">
    <property type="entry name" value="3-HYDROXY-3-METHYLGLUTARYL-COENZYME A REDUCTASE"/>
    <property type="match status" value="1"/>
</dbReference>
<keyword evidence="2 3" id="KW-0560">Oxidoreductase</keyword>
<dbReference type="InterPro" id="IPR009023">
    <property type="entry name" value="HMG_CoA_Rdtase_NAD(P)-bd_sf"/>
</dbReference>
<dbReference type="InterPro" id="IPR023074">
    <property type="entry name" value="HMG_CoA_Rdtase_cat_sf"/>
</dbReference>
<dbReference type="EC" id="1.1.1.88" evidence="3"/>
<keyword evidence="3" id="KW-0520">NAD</keyword>
<dbReference type="Gene3D" id="3.90.770.10">
    <property type="entry name" value="3-hydroxy-3-methylglutaryl-coenzyme A Reductase, Chain A, domain 2"/>
    <property type="match status" value="2"/>
</dbReference>
<dbReference type="Pfam" id="PF00368">
    <property type="entry name" value="HMG-CoA_red"/>
    <property type="match status" value="1"/>
</dbReference>
<dbReference type="UniPathway" id="UPA00257">
    <property type="reaction ID" value="UER00367"/>
</dbReference>
<dbReference type="InterPro" id="IPR004553">
    <property type="entry name" value="HMG_CoA_Rdtase_bac-typ"/>
</dbReference>
<keyword evidence="5" id="KW-1185">Reference proteome</keyword>
<dbReference type="AlphaFoldDB" id="A0A7H1MLZ3"/>
<comment type="catalytic activity">
    <reaction evidence="3">
        <text>(R)-mevalonate + 2 NAD(+) + CoA = (3S)-3-hydroxy-3-methylglutaryl-CoA + 2 NADH + 2 H(+)</text>
        <dbReference type="Rhea" id="RHEA:14833"/>
        <dbReference type="ChEBI" id="CHEBI:15378"/>
        <dbReference type="ChEBI" id="CHEBI:36464"/>
        <dbReference type="ChEBI" id="CHEBI:43074"/>
        <dbReference type="ChEBI" id="CHEBI:57287"/>
        <dbReference type="ChEBI" id="CHEBI:57540"/>
        <dbReference type="ChEBI" id="CHEBI:57945"/>
        <dbReference type="EC" id="1.1.1.88"/>
    </reaction>
</comment>
<evidence type="ECO:0000256" key="2">
    <source>
        <dbReference type="ARBA" id="ARBA00023002"/>
    </source>
</evidence>
<evidence type="ECO:0000256" key="3">
    <source>
        <dbReference type="RuleBase" id="RU361219"/>
    </source>
</evidence>
<dbReference type="PRINTS" id="PR00071">
    <property type="entry name" value="HMGCOARDTASE"/>
</dbReference>
<evidence type="ECO:0000256" key="1">
    <source>
        <dbReference type="ARBA" id="ARBA00007661"/>
    </source>
</evidence>
<dbReference type="SUPFAM" id="SSF56542">
    <property type="entry name" value="Substrate-binding domain of HMG-CoA reductase"/>
    <property type="match status" value="1"/>
</dbReference>
<dbReference type="PROSITE" id="PS50065">
    <property type="entry name" value="HMG_COA_REDUCTASE_4"/>
    <property type="match status" value="1"/>
</dbReference>
<dbReference type="SUPFAM" id="SSF55035">
    <property type="entry name" value="NAD-binding domain of HMG-CoA reductase"/>
    <property type="match status" value="1"/>
</dbReference>
<dbReference type="CDD" id="cd00644">
    <property type="entry name" value="HMG-CoA_reductase_classII"/>
    <property type="match status" value="1"/>
</dbReference>
<evidence type="ECO:0000313" key="5">
    <source>
        <dbReference type="Proteomes" id="UP000516446"/>
    </source>
</evidence>
<protein>
    <recommendedName>
        <fullName evidence="3">3-hydroxy-3-methylglutaryl coenzyme A reductase</fullName>
        <shortName evidence="3">HMG-CoA reductase</shortName>
        <ecNumber evidence="3">1.1.1.88</ecNumber>
    </recommendedName>
</protein>
<organism evidence="4 5">
    <name type="scientific">Weissella koreensis</name>
    <dbReference type="NCBI Taxonomy" id="165096"/>
    <lineage>
        <taxon>Bacteria</taxon>
        <taxon>Bacillati</taxon>
        <taxon>Bacillota</taxon>
        <taxon>Bacilli</taxon>
        <taxon>Lactobacillales</taxon>
        <taxon>Lactobacillaceae</taxon>
        <taxon>Weissella</taxon>
    </lineage>
</organism>
<dbReference type="Gene3D" id="1.10.8.660">
    <property type="match status" value="1"/>
</dbReference>
<dbReference type="GO" id="GO:0140643">
    <property type="term" value="F:hydroxymethylglutaryl-CoA reductase (NADH) activity"/>
    <property type="evidence" value="ECO:0007669"/>
    <property type="project" value="UniProtKB-EC"/>
</dbReference>
<name>A0A7H1MLZ3_9LACO</name>
<evidence type="ECO:0000313" key="4">
    <source>
        <dbReference type="EMBL" id="QNT64479.1"/>
    </source>
</evidence>
<dbReference type="NCBIfam" id="TIGR00532">
    <property type="entry name" value="HMG_CoA_R_NAD"/>
    <property type="match status" value="1"/>
</dbReference>